<evidence type="ECO:0000259" key="1">
    <source>
        <dbReference type="PROSITE" id="PS51819"/>
    </source>
</evidence>
<comment type="caution">
    <text evidence="2">The sequence shown here is derived from an EMBL/GenBank/DDBJ whole genome shotgun (WGS) entry which is preliminary data.</text>
</comment>
<sequence>MISHFIFYVLDQEASTRFYERVLLSSPVLNVPGMTEFQLDQGSKLGLMPYEGINRLLGPHLTSSDQACDNPNSELYLIVDDPFEYHQRSLKHGATELSPVQERDWGALVGYSKDIDGHILAFAKPS</sequence>
<accession>A0AAV2VHU2</accession>
<dbReference type="RefSeq" id="WP_022610170.1">
    <property type="nucleotide sequence ID" value="NZ_LK391965.1"/>
</dbReference>
<evidence type="ECO:0000313" key="3">
    <source>
        <dbReference type="Proteomes" id="UP000018211"/>
    </source>
</evidence>
<evidence type="ECO:0000313" key="2">
    <source>
        <dbReference type="EMBL" id="CCO44243.1"/>
    </source>
</evidence>
<gene>
    <name evidence="2" type="ORF">VIBNISOn1_1070015</name>
</gene>
<dbReference type="InterPro" id="IPR029068">
    <property type="entry name" value="Glyas_Bleomycin-R_OHBP_Dase"/>
</dbReference>
<name>A0AAV2VHU2_9VIBR</name>
<dbReference type="AlphaFoldDB" id="A0AAV2VHU2"/>
<feature type="domain" description="VOC" evidence="1">
    <location>
        <begin position="1"/>
        <end position="125"/>
    </location>
</feature>
<dbReference type="PROSITE" id="PS51819">
    <property type="entry name" value="VOC"/>
    <property type="match status" value="1"/>
</dbReference>
<dbReference type="Gene3D" id="3.30.720.120">
    <property type="match status" value="1"/>
</dbReference>
<dbReference type="EMBL" id="CAOF01000010">
    <property type="protein sequence ID" value="CCO44243.1"/>
    <property type="molecule type" value="Genomic_DNA"/>
</dbReference>
<proteinExistence type="predicted"/>
<protein>
    <submittedName>
        <fullName evidence="2">Glyoxalase/Bleomycin resistance protein/Dioxygenase superfamily protein</fullName>
    </submittedName>
</protein>
<organism evidence="2 3">
    <name type="scientific">Vibrio nigripulchritudo SOn1</name>
    <dbReference type="NCBI Taxonomy" id="1238450"/>
    <lineage>
        <taxon>Bacteria</taxon>
        <taxon>Pseudomonadati</taxon>
        <taxon>Pseudomonadota</taxon>
        <taxon>Gammaproteobacteria</taxon>
        <taxon>Vibrionales</taxon>
        <taxon>Vibrionaceae</taxon>
        <taxon>Vibrio</taxon>
    </lineage>
</organism>
<dbReference type="SUPFAM" id="SSF54593">
    <property type="entry name" value="Glyoxalase/Bleomycin resistance protein/Dihydroxybiphenyl dioxygenase"/>
    <property type="match status" value="1"/>
</dbReference>
<reference evidence="2 3" key="1">
    <citation type="journal article" date="2013" name="ISME J.">
        <title>Comparative genomics of pathogenic lineages of Vibrio nigripulchritudo identifies virulence-associated traits.</title>
        <authorList>
            <person name="Goudenege D."/>
            <person name="Labreuche Y."/>
            <person name="Krin E."/>
            <person name="Ansquer D."/>
            <person name="Mangenot S."/>
            <person name="Calteau A."/>
            <person name="Medigue C."/>
            <person name="Mazel D."/>
            <person name="Polz M.F."/>
            <person name="Le Roux F."/>
        </authorList>
    </citation>
    <scope>NUCLEOTIDE SEQUENCE [LARGE SCALE GENOMIC DNA]</scope>
    <source>
        <strain evidence="2 3">SOn1</strain>
    </source>
</reference>
<dbReference type="Gene3D" id="3.30.720.110">
    <property type="match status" value="1"/>
</dbReference>
<dbReference type="Proteomes" id="UP000018211">
    <property type="component" value="Unassembled WGS sequence"/>
</dbReference>
<dbReference type="InterPro" id="IPR037523">
    <property type="entry name" value="VOC_core"/>
</dbReference>